<dbReference type="Proteomes" id="UP001050975">
    <property type="component" value="Unassembled WGS sequence"/>
</dbReference>
<evidence type="ECO:0008006" key="3">
    <source>
        <dbReference type="Google" id="ProtNLM"/>
    </source>
</evidence>
<dbReference type="RefSeq" id="WP_226586264.1">
    <property type="nucleotide sequence ID" value="NZ_BLAY01000091.1"/>
</dbReference>
<dbReference type="EMBL" id="BLAY01000091">
    <property type="protein sequence ID" value="GET40427.1"/>
    <property type="molecule type" value="Genomic_DNA"/>
</dbReference>
<evidence type="ECO:0000313" key="2">
    <source>
        <dbReference type="Proteomes" id="UP001050975"/>
    </source>
</evidence>
<gene>
    <name evidence="1" type="ORF">MiSe_52360</name>
</gene>
<accession>A0AAV3XC07</accession>
<proteinExistence type="predicted"/>
<keyword evidence="2" id="KW-1185">Reference proteome</keyword>
<dbReference type="NCBIfam" id="TIGR03831">
    <property type="entry name" value="YgiT_finger"/>
    <property type="match status" value="1"/>
</dbReference>
<dbReference type="Pfam" id="PF15731">
    <property type="entry name" value="MqsA_antitoxin"/>
    <property type="match status" value="1"/>
</dbReference>
<protein>
    <recommendedName>
        <fullName evidence="3">YgiT-type zinc finger domain-containing protein</fullName>
    </recommendedName>
</protein>
<reference evidence="1" key="1">
    <citation type="submission" date="2019-10" db="EMBL/GenBank/DDBJ databases">
        <title>Draft genome sequece of Microseira wollei NIES-4236.</title>
        <authorList>
            <person name="Yamaguchi H."/>
            <person name="Suzuki S."/>
            <person name="Kawachi M."/>
        </authorList>
    </citation>
    <scope>NUCLEOTIDE SEQUENCE</scope>
    <source>
        <strain evidence="1">NIES-4236</strain>
    </source>
</reference>
<name>A0AAV3XC07_9CYAN</name>
<comment type="caution">
    <text evidence="1">The sequence shown here is derived from an EMBL/GenBank/DDBJ whole genome shotgun (WGS) entry which is preliminary data.</text>
</comment>
<organism evidence="1 2">
    <name type="scientific">Microseira wollei NIES-4236</name>
    <dbReference type="NCBI Taxonomy" id="2530354"/>
    <lineage>
        <taxon>Bacteria</taxon>
        <taxon>Bacillati</taxon>
        <taxon>Cyanobacteriota</taxon>
        <taxon>Cyanophyceae</taxon>
        <taxon>Oscillatoriophycideae</taxon>
        <taxon>Aerosakkonematales</taxon>
        <taxon>Aerosakkonemataceae</taxon>
        <taxon>Microseira</taxon>
    </lineage>
</organism>
<evidence type="ECO:0000313" key="1">
    <source>
        <dbReference type="EMBL" id="GET40427.1"/>
    </source>
</evidence>
<sequence>MFQCHVCGATESHTEQVNEVFQINGKFYVVEQIPAQVCSRCGEVTFSRETTERIRKMLHGESQPLKSINVDVFAYQ</sequence>
<dbReference type="InterPro" id="IPR032758">
    <property type="entry name" value="MqsA/HigA-2"/>
</dbReference>
<dbReference type="AlphaFoldDB" id="A0AAV3XC07"/>
<dbReference type="InterPro" id="IPR022453">
    <property type="entry name" value="Znf_MqsA-type"/>
</dbReference>
<dbReference type="Gene3D" id="3.10.20.860">
    <property type="match status" value="1"/>
</dbReference>